<dbReference type="InterPro" id="IPR003697">
    <property type="entry name" value="Maf-like"/>
</dbReference>
<comment type="similarity">
    <text evidence="3">Belongs to the Maf family. YhdE subfamily.</text>
</comment>
<keyword evidence="3" id="KW-0963">Cytoplasm</keyword>
<dbReference type="Pfam" id="PF02545">
    <property type="entry name" value="Maf"/>
    <property type="match status" value="1"/>
</dbReference>
<feature type="site" description="Important for substrate specificity" evidence="3">
    <location>
        <position position="12"/>
    </location>
</feature>
<accession>A0ABS6JUX4</accession>
<dbReference type="CDD" id="cd00555">
    <property type="entry name" value="Maf"/>
    <property type="match status" value="1"/>
</dbReference>
<dbReference type="Gene3D" id="3.90.950.10">
    <property type="match status" value="1"/>
</dbReference>
<feature type="active site" description="Proton acceptor" evidence="3">
    <location>
        <position position="69"/>
    </location>
</feature>
<comment type="function">
    <text evidence="3">Nucleoside triphosphate pyrophosphatase that hydrolyzes dTTP and UTP. May have a dual role in cell division arrest and in preventing the incorporation of modified nucleotides into cellular nucleic acids.</text>
</comment>
<feature type="site" description="Important for substrate specificity" evidence="3">
    <location>
        <position position="152"/>
    </location>
</feature>
<dbReference type="PIRSF" id="PIRSF006305">
    <property type="entry name" value="Maf"/>
    <property type="match status" value="1"/>
</dbReference>
<dbReference type="Proteomes" id="UP000790580">
    <property type="component" value="Unassembled WGS sequence"/>
</dbReference>
<name>A0ABS6JUX4_9BACI</name>
<feature type="site" description="Important for substrate specificity" evidence="3">
    <location>
        <position position="70"/>
    </location>
</feature>
<gene>
    <name evidence="4" type="ORF">KS407_10715</name>
</gene>
<evidence type="ECO:0000256" key="2">
    <source>
        <dbReference type="ARBA" id="ARBA00022801"/>
    </source>
</evidence>
<proteinExistence type="inferred from homology"/>
<evidence type="ECO:0000313" key="4">
    <source>
        <dbReference type="EMBL" id="MBU9721906.1"/>
    </source>
</evidence>
<dbReference type="NCBIfam" id="TIGR00172">
    <property type="entry name" value="maf"/>
    <property type="match status" value="1"/>
</dbReference>
<comment type="catalytic activity">
    <reaction evidence="3">
        <text>UTP + H2O = UMP + diphosphate + H(+)</text>
        <dbReference type="Rhea" id="RHEA:29395"/>
        <dbReference type="ChEBI" id="CHEBI:15377"/>
        <dbReference type="ChEBI" id="CHEBI:15378"/>
        <dbReference type="ChEBI" id="CHEBI:33019"/>
        <dbReference type="ChEBI" id="CHEBI:46398"/>
        <dbReference type="ChEBI" id="CHEBI:57865"/>
        <dbReference type="EC" id="3.6.1.9"/>
    </reaction>
</comment>
<evidence type="ECO:0000256" key="1">
    <source>
        <dbReference type="ARBA" id="ARBA00001968"/>
    </source>
</evidence>
<comment type="cofactor">
    <cofactor evidence="1 3">
        <name>a divalent metal cation</name>
        <dbReference type="ChEBI" id="CHEBI:60240"/>
    </cofactor>
</comment>
<comment type="caution">
    <text evidence="3">Lacks conserved residue(s) required for the propagation of feature annotation.</text>
</comment>
<comment type="subcellular location">
    <subcellularLocation>
        <location evidence="3">Cytoplasm</location>
    </subcellularLocation>
</comment>
<keyword evidence="5" id="KW-1185">Reference proteome</keyword>
<comment type="catalytic activity">
    <reaction evidence="3">
        <text>dTTP + H2O = dTMP + diphosphate + H(+)</text>
        <dbReference type="Rhea" id="RHEA:28534"/>
        <dbReference type="ChEBI" id="CHEBI:15377"/>
        <dbReference type="ChEBI" id="CHEBI:15378"/>
        <dbReference type="ChEBI" id="CHEBI:33019"/>
        <dbReference type="ChEBI" id="CHEBI:37568"/>
        <dbReference type="ChEBI" id="CHEBI:63528"/>
        <dbReference type="EC" id="3.6.1.9"/>
    </reaction>
</comment>
<dbReference type="PANTHER" id="PTHR43213:SF5">
    <property type="entry name" value="BIFUNCTIONAL DTTP_UTP PYROPHOSPHATASE_METHYLTRANSFERASE PROTEIN-RELATED"/>
    <property type="match status" value="1"/>
</dbReference>
<protein>
    <recommendedName>
        <fullName evidence="3">dTTP/UTP pyrophosphatase</fullName>
        <shortName evidence="3">dTTPase/UTPase</shortName>
        <ecNumber evidence="3">3.6.1.9</ecNumber>
    </recommendedName>
    <alternativeName>
        <fullName evidence="3">Nucleoside triphosphate pyrophosphatase</fullName>
    </alternativeName>
    <alternativeName>
        <fullName evidence="3">Nucleotide pyrophosphatase</fullName>
        <shortName evidence="3">Nucleotide PPase</shortName>
    </alternativeName>
</protein>
<dbReference type="EMBL" id="JAHQCR010000045">
    <property type="protein sequence ID" value="MBU9721906.1"/>
    <property type="molecule type" value="Genomic_DNA"/>
</dbReference>
<keyword evidence="2 3" id="KW-0378">Hydrolase</keyword>
<comment type="caution">
    <text evidence="4">The sequence shown here is derived from an EMBL/GenBank/DDBJ whole genome shotgun (WGS) entry which is preliminary data.</text>
</comment>
<dbReference type="PANTHER" id="PTHR43213">
    <property type="entry name" value="BIFUNCTIONAL DTTP/UTP PYROPHOSPHATASE/METHYLTRANSFERASE PROTEIN-RELATED"/>
    <property type="match status" value="1"/>
</dbReference>
<dbReference type="EC" id="3.6.1.9" evidence="3"/>
<evidence type="ECO:0000256" key="3">
    <source>
        <dbReference type="HAMAP-Rule" id="MF_00528"/>
    </source>
</evidence>
<dbReference type="RefSeq" id="WP_088076076.1">
    <property type="nucleotide sequence ID" value="NZ_JAHQCR010000045.1"/>
</dbReference>
<dbReference type="InterPro" id="IPR029001">
    <property type="entry name" value="ITPase-like_fam"/>
</dbReference>
<dbReference type="SUPFAM" id="SSF52972">
    <property type="entry name" value="ITPase-like"/>
    <property type="match status" value="1"/>
</dbReference>
<organism evidence="4 5">
    <name type="scientific">Evansella alkalicola</name>
    <dbReference type="NCBI Taxonomy" id="745819"/>
    <lineage>
        <taxon>Bacteria</taxon>
        <taxon>Bacillati</taxon>
        <taxon>Bacillota</taxon>
        <taxon>Bacilli</taxon>
        <taxon>Bacillales</taxon>
        <taxon>Bacillaceae</taxon>
        <taxon>Evansella</taxon>
    </lineage>
</organism>
<evidence type="ECO:0000313" key="5">
    <source>
        <dbReference type="Proteomes" id="UP000790580"/>
    </source>
</evidence>
<sequence length="192" mass="20999">MKPLILASQSPRRKQLLEQVQLPFSIQVSHVDETVDPNDNPADMVASLAFQKADAVFKNNKDHVVLGADTIVAIDGEVLGKPKDAQEAKEMLRQLSGSQHQVLTGVAILSKDHHVTFVEKADVLFYPLTEDEITTYVATGEPFDKAGAYGIQGIGATLVEKIHGDYFSIVGLPISKVVRALKKFHITTDHSQ</sequence>
<keyword evidence="3" id="KW-0546">Nucleotide metabolism</keyword>
<dbReference type="HAMAP" id="MF_00528">
    <property type="entry name" value="Maf"/>
    <property type="match status" value="1"/>
</dbReference>
<reference evidence="4 5" key="1">
    <citation type="submission" date="2021-06" db="EMBL/GenBank/DDBJ databases">
        <title>Bacillus sp. RD4P76, an endophyte from a halophyte.</title>
        <authorList>
            <person name="Sun J.-Q."/>
        </authorList>
    </citation>
    <scope>NUCLEOTIDE SEQUENCE [LARGE SCALE GENOMIC DNA]</scope>
    <source>
        <strain evidence="4 5">JCM 17098</strain>
    </source>
</reference>